<protein>
    <submittedName>
        <fullName evidence="1">Uncharacterized protein</fullName>
    </submittedName>
</protein>
<reference evidence="1 2" key="1">
    <citation type="submission" date="2013-12" db="EMBL/GenBank/DDBJ databases">
        <title>A Varibaculum cambriense genome reconstructed from a premature infant gut community with otherwise low bacterial novelty that shifts toward anaerobic metabolism during the third week of life.</title>
        <authorList>
            <person name="Brown C.T."/>
            <person name="Sharon I."/>
            <person name="Thomas B.C."/>
            <person name="Castelle C.J."/>
            <person name="Morowitz M.J."/>
            <person name="Banfield J.F."/>
        </authorList>
    </citation>
    <scope>NUCLEOTIDE SEQUENCE [LARGE SCALE GENOMIC DNA]</scope>
    <source>
        <strain evidence="2">DORA_A_5_14_21</strain>
    </source>
</reference>
<proteinExistence type="predicted"/>
<dbReference type="Proteomes" id="UP000018853">
    <property type="component" value="Unassembled WGS sequence"/>
</dbReference>
<accession>W1X545</accession>
<comment type="caution">
    <text evidence="1">The sequence shown here is derived from an EMBL/GenBank/DDBJ whole genome shotgun (WGS) entry which is preliminary data.</text>
</comment>
<dbReference type="AlphaFoldDB" id="W1X545"/>
<organism evidence="1 2">
    <name type="scientific">Escherichia coli DORA_A_5_14_21</name>
    <dbReference type="NCBI Taxonomy" id="1403943"/>
    <lineage>
        <taxon>Bacteria</taxon>
        <taxon>Pseudomonadati</taxon>
        <taxon>Pseudomonadota</taxon>
        <taxon>Gammaproteobacteria</taxon>
        <taxon>Enterobacterales</taxon>
        <taxon>Enterobacteriaceae</taxon>
        <taxon>Escherichia</taxon>
    </lineage>
</organism>
<gene>
    <name evidence="1" type="ORF">Q609_ECAC01392G0006</name>
</gene>
<name>W1X545_ECOLX</name>
<evidence type="ECO:0000313" key="2">
    <source>
        <dbReference type="Proteomes" id="UP000018853"/>
    </source>
</evidence>
<dbReference type="PATRIC" id="fig|1403943.3.peg.1805"/>
<sequence>MLQIFRDHHAHCVTKADFSQQIVKRCQLHAVQLALNIFLRDFIELAAATQRMVEQTTAQAYRIITLEVFQQLTNFGARFRANDKVQPRGIRASARCGNDFNGLTAGKRLRQRVRLAVNACAHAGMTDIGMHRISEVDGRCTGRQLDNSPFRCENVNLIREEIGFNALDKFKRTTGALLQLQQALHPALGADLCGSTGFAVLFISPVRGNTHLRHLIHIFGTDLDLNRHAVRANHRGVQRLIAVRFWNGDIVFHAARTRLVQAVHLAQHAITGVRIIDDHAESVDVHD</sequence>
<dbReference type="EMBL" id="AZLZ01001392">
    <property type="protein sequence ID" value="ETJ24540.1"/>
    <property type="molecule type" value="Genomic_DNA"/>
</dbReference>
<evidence type="ECO:0000313" key="1">
    <source>
        <dbReference type="EMBL" id="ETJ24540.1"/>
    </source>
</evidence>